<reference evidence="1 2" key="1">
    <citation type="submission" date="2019-09" db="EMBL/GenBank/DDBJ databases">
        <authorList>
            <consortium name="DOE Joint Genome Institute"/>
            <person name="Mondo S.J."/>
            <person name="Navarro-Mendoza M.I."/>
            <person name="Perez-Arques C."/>
            <person name="Panchal S."/>
            <person name="Nicolas F.E."/>
            <person name="Ganguly P."/>
            <person name="Pangilinan J."/>
            <person name="Grigoriev I."/>
            <person name="Heitman J."/>
            <person name="Sanya K."/>
            <person name="Garre V."/>
        </authorList>
    </citation>
    <scope>NUCLEOTIDE SEQUENCE [LARGE SCALE GENOMIC DNA]</scope>
    <source>
        <strain evidence="1 2">MU402</strain>
    </source>
</reference>
<dbReference type="AlphaFoldDB" id="A0A8H4BF92"/>
<accession>A0A8H4BF92</accession>
<dbReference type="EMBL" id="JAAECE010000005">
    <property type="protein sequence ID" value="KAF1801039.1"/>
    <property type="molecule type" value="Genomic_DNA"/>
</dbReference>
<evidence type="ECO:0000313" key="2">
    <source>
        <dbReference type="Proteomes" id="UP000469890"/>
    </source>
</evidence>
<name>A0A8H4BF92_MUCCL</name>
<evidence type="ECO:0000313" key="1">
    <source>
        <dbReference type="EMBL" id="KAF1801039.1"/>
    </source>
</evidence>
<proteinExistence type="predicted"/>
<protein>
    <submittedName>
        <fullName evidence="1">Uncharacterized protein</fullName>
    </submittedName>
</protein>
<sequence length="89" mass="10479">MEATSRCIKNEMGRYQSSPWLTFGARKVLAIQAINNTITLLSTKRVEDNKWAFIEQRSDLIPRGWEDRIYWTKVVELLMKLSSPILRHK</sequence>
<gene>
    <name evidence="1" type="ORF">FB192DRAFT_1383693</name>
</gene>
<organism evidence="1 2">
    <name type="scientific">Mucor circinelloides f. lusitanicus</name>
    <name type="common">Mucor racemosus var. lusitanicus</name>
    <dbReference type="NCBI Taxonomy" id="29924"/>
    <lineage>
        <taxon>Eukaryota</taxon>
        <taxon>Fungi</taxon>
        <taxon>Fungi incertae sedis</taxon>
        <taxon>Mucoromycota</taxon>
        <taxon>Mucoromycotina</taxon>
        <taxon>Mucoromycetes</taxon>
        <taxon>Mucorales</taxon>
        <taxon>Mucorineae</taxon>
        <taxon>Mucoraceae</taxon>
        <taxon>Mucor</taxon>
    </lineage>
</organism>
<dbReference type="Proteomes" id="UP000469890">
    <property type="component" value="Unassembled WGS sequence"/>
</dbReference>
<comment type="caution">
    <text evidence="1">The sequence shown here is derived from an EMBL/GenBank/DDBJ whole genome shotgun (WGS) entry which is preliminary data.</text>
</comment>